<name>A0A2A2KEZ2_9BILA</name>
<proteinExistence type="predicted"/>
<evidence type="ECO:0000313" key="2">
    <source>
        <dbReference type="Proteomes" id="UP000218231"/>
    </source>
</evidence>
<gene>
    <name evidence="1" type="ORF">WR25_12670</name>
</gene>
<reference evidence="1 2" key="1">
    <citation type="journal article" date="2017" name="Curr. Biol.">
        <title>Genome architecture and evolution of a unichromosomal asexual nematode.</title>
        <authorList>
            <person name="Fradin H."/>
            <person name="Zegar C."/>
            <person name="Gutwein M."/>
            <person name="Lucas J."/>
            <person name="Kovtun M."/>
            <person name="Corcoran D."/>
            <person name="Baugh L.R."/>
            <person name="Kiontke K."/>
            <person name="Gunsalus K."/>
            <person name="Fitch D.H."/>
            <person name="Piano F."/>
        </authorList>
    </citation>
    <scope>NUCLEOTIDE SEQUENCE [LARGE SCALE GENOMIC DNA]</scope>
    <source>
        <strain evidence="1">PF1309</strain>
    </source>
</reference>
<comment type="caution">
    <text evidence="1">The sequence shown here is derived from an EMBL/GenBank/DDBJ whole genome shotgun (WGS) entry which is preliminary data.</text>
</comment>
<evidence type="ECO:0000313" key="1">
    <source>
        <dbReference type="EMBL" id="PAV72511.1"/>
    </source>
</evidence>
<dbReference type="Proteomes" id="UP000218231">
    <property type="component" value="Unassembled WGS sequence"/>
</dbReference>
<dbReference type="EMBL" id="LIAE01008773">
    <property type="protein sequence ID" value="PAV72511.1"/>
    <property type="molecule type" value="Genomic_DNA"/>
</dbReference>
<sequence>MQCGEQLQPGHDRHADIADHDAGIVGAQRVEGGRRGGEAVDGEAGQRQPLRGCGAQIVVIVDQRDAGRDIAHARRIAMAKAAPCVLGTSRSDPPRSCMISCAIVSPSPSPVGRLVAKGVNSRSAMSGAMPGPVSAIVSTTHSP</sequence>
<keyword evidence="2" id="KW-1185">Reference proteome</keyword>
<dbReference type="AlphaFoldDB" id="A0A2A2KEZ2"/>
<protein>
    <submittedName>
        <fullName evidence="1">Uncharacterized protein</fullName>
    </submittedName>
</protein>
<organism evidence="1 2">
    <name type="scientific">Diploscapter pachys</name>
    <dbReference type="NCBI Taxonomy" id="2018661"/>
    <lineage>
        <taxon>Eukaryota</taxon>
        <taxon>Metazoa</taxon>
        <taxon>Ecdysozoa</taxon>
        <taxon>Nematoda</taxon>
        <taxon>Chromadorea</taxon>
        <taxon>Rhabditida</taxon>
        <taxon>Rhabditina</taxon>
        <taxon>Rhabditomorpha</taxon>
        <taxon>Rhabditoidea</taxon>
        <taxon>Rhabditidae</taxon>
        <taxon>Diploscapter</taxon>
    </lineage>
</organism>
<accession>A0A2A2KEZ2</accession>